<protein>
    <recommendedName>
        <fullName evidence="3">C-type lectin domain-containing protein</fullName>
    </recommendedName>
</protein>
<dbReference type="PANTHER" id="PTHR22803">
    <property type="entry name" value="MANNOSE, PHOSPHOLIPASE, LECTIN RECEPTOR RELATED"/>
    <property type="match status" value="1"/>
</dbReference>
<keyword evidence="1" id="KW-0430">Lectin</keyword>
<dbReference type="InterPro" id="IPR016186">
    <property type="entry name" value="C-type_lectin-like/link_sf"/>
</dbReference>
<dbReference type="InterPro" id="IPR033989">
    <property type="entry name" value="CD209-like_CTLD"/>
</dbReference>
<dbReference type="EMBL" id="JAPTMU010000005">
    <property type="protein sequence ID" value="KAJ4942854.1"/>
    <property type="molecule type" value="Genomic_DNA"/>
</dbReference>
<evidence type="ECO:0000259" key="3">
    <source>
        <dbReference type="PROSITE" id="PS50041"/>
    </source>
</evidence>
<evidence type="ECO:0000256" key="2">
    <source>
        <dbReference type="SAM" id="Phobius"/>
    </source>
</evidence>
<organism evidence="4 5">
    <name type="scientific">Pogonophryne albipinna</name>
    <dbReference type="NCBI Taxonomy" id="1090488"/>
    <lineage>
        <taxon>Eukaryota</taxon>
        <taxon>Metazoa</taxon>
        <taxon>Chordata</taxon>
        <taxon>Craniata</taxon>
        <taxon>Vertebrata</taxon>
        <taxon>Euteleostomi</taxon>
        <taxon>Actinopterygii</taxon>
        <taxon>Neopterygii</taxon>
        <taxon>Teleostei</taxon>
        <taxon>Neoteleostei</taxon>
        <taxon>Acanthomorphata</taxon>
        <taxon>Eupercaria</taxon>
        <taxon>Perciformes</taxon>
        <taxon>Notothenioidei</taxon>
        <taxon>Pogonophryne</taxon>
    </lineage>
</organism>
<keyword evidence="2" id="KW-1133">Transmembrane helix</keyword>
<evidence type="ECO:0000313" key="5">
    <source>
        <dbReference type="Proteomes" id="UP001219934"/>
    </source>
</evidence>
<dbReference type="InterPro" id="IPR016187">
    <property type="entry name" value="CTDL_fold"/>
</dbReference>
<comment type="caution">
    <text evidence="4">The sequence shown here is derived from an EMBL/GenBank/DDBJ whole genome shotgun (WGS) entry which is preliminary data.</text>
</comment>
<dbReference type="SUPFAM" id="SSF56436">
    <property type="entry name" value="C-type lectin-like"/>
    <property type="match status" value="1"/>
</dbReference>
<accession>A0AAD6BF59</accession>
<keyword evidence="2" id="KW-0472">Membrane</keyword>
<dbReference type="InterPro" id="IPR050111">
    <property type="entry name" value="C-type_lectin/snaclec_domain"/>
</dbReference>
<dbReference type="AlphaFoldDB" id="A0AAD6BF59"/>
<sequence>SRASGHRGAQPELRDGRCRVTSERAAVIVLSVLLAAYLVTLGLHSHQNIQTIERLRKMTDERDAEMKNLTERFSEVKPCKPEPTWPEVNRGSCKRCPDGWERHGGKCYYLSIIKATWTRSRDECRRTGGDLVQIESREEQEFLQQKVRVQMTDDEDKFWIGLTDSVTEGAWLWTDGSALDDQTLLDSGWPVWCNREPDNHAGIDPMGEDCARMGEKGRATKLRCWFDASCEVPHRSICEKPEDSNSLRT</sequence>
<evidence type="ECO:0000256" key="1">
    <source>
        <dbReference type="ARBA" id="ARBA00022734"/>
    </source>
</evidence>
<reference evidence="4" key="1">
    <citation type="submission" date="2022-11" db="EMBL/GenBank/DDBJ databases">
        <title>Chromosome-level genome of Pogonophryne albipinna.</title>
        <authorList>
            <person name="Jo E."/>
        </authorList>
    </citation>
    <scope>NUCLEOTIDE SEQUENCE</scope>
    <source>
        <strain evidence="4">SGF0006</strain>
        <tissue evidence="4">Muscle</tissue>
    </source>
</reference>
<gene>
    <name evidence="4" type="ORF">JOQ06_005366</name>
</gene>
<evidence type="ECO:0000313" key="4">
    <source>
        <dbReference type="EMBL" id="KAJ4942854.1"/>
    </source>
</evidence>
<feature type="domain" description="C-type lectin" evidence="3">
    <location>
        <begin position="103"/>
        <end position="239"/>
    </location>
</feature>
<proteinExistence type="predicted"/>
<dbReference type="Gene3D" id="3.10.100.10">
    <property type="entry name" value="Mannose-Binding Protein A, subunit A"/>
    <property type="match status" value="1"/>
</dbReference>
<dbReference type="PROSITE" id="PS50041">
    <property type="entry name" value="C_TYPE_LECTIN_2"/>
    <property type="match status" value="1"/>
</dbReference>
<name>A0AAD6BF59_9TELE</name>
<dbReference type="GO" id="GO:0030246">
    <property type="term" value="F:carbohydrate binding"/>
    <property type="evidence" value="ECO:0007669"/>
    <property type="project" value="UniProtKB-KW"/>
</dbReference>
<dbReference type="Proteomes" id="UP001219934">
    <property type="component" value="Unassembled WGS sequence"/>
</dbReference>
<feature type="transmembrane region" description="Helical" evidence="2">
    <location>
        <begin position="25"/>
        <end position="44"/>
    </location>
</feature>
<dbReference type="SMART" id="SM00034">
    <property type="entry name" value="CLECT"/>
    <property type="match status" value="1"/>
</dbReference>
<keyword evidence="2" id="KW-0812">Transmembrane</keyword>
<dbReference type="Pfam" id="PF00059">
    <property type="entry name" value="Lectin_C"/>
    <property type="match status" value="1"/>
</dbReference>
<keyword evidence="5" id="KW-1185">Reference proteome</keyword>
<feature type="non-terminal residue" evidence="4">
    <location>
        <position position="249"/>
    </location>
</feature>
<dbReference type="CDD" id="cd03590">
    <property type="entry name" value="CLECT_DC-SIGN_like"/>
    <property type="match status" value="1"/>
</dbReference>
<dbReference type="InterPro" id="IPR001304">
    <property type="entry name" value="C-type_lectin-like"/>
</dbReference>